<feature type="region of interest" description="Disordered" evidence="1">
    <location>
        <begin position="1293"/>
        <end position="1325"/>
    </location>
</feature>
<sequence precursor="true">MKNPSPFFASQFIVLTLTIGMLLIPALSGVAAPGATVPWMTYEAENMTINGGAIIGPPPRAVDKNVEITNTVAAESSGRLCVKLATAGQYVELTAQAAANAMVVRYSIPDSSDGAGIDSTISLYVNGTFIRKVPVTSKYSWLYGGYTFSNNPGDGNARDYYDEARLLNLSINSNDHVRLQVDADDTAPYYIIDLVDLENVAPPLPAPPDSRSVLNYGAVGNGIADDTVAIKNCVAAGPGIVWVPSGNYLLTNDVDVPSGVTIQGAGMWYTTFVGNPATYLNERGRVRFNGAGSDIHFADFAIIGKLNTRNDSHANDGFSEVFGTNSSISRVWVEHTKTGAWLANANGMVIQDCRFRNTLADGINLCVGMHNTIVTNCTARNTGDDSFAIWPATYRTAAYEAGNNVFSHCTAQSPFFANCVGIYGGVSNRVEDCLLQDTPDGCGILIAGTFPIGTNVFRGMTVAQRCDLIRCGGNDPGWRWRGALTLCPDGVTVNGLNINNINISNALSYAVQVVSPGSGTLSNAGMSDVNVFGYAVGVPPYHPEDPFPFNTNYCDGVFGVFARSDAKGMLNVSGLTVNGTNLVAVQTNKYLTDCVDQSSQFAFNFLSQPITVAVQANPPGHSFSVDGTNYTSSQSFNWIQGSTHIIGTTSPQNSGTGVQDVWTSWSDGGAISHTITPMASTAYIANFATQFYLTVNSGAGGSVNPASGWQNSGATVNITATPATGFRFTNWTGSGSGSYSGLNNPASVAMNGPITETASFFTPQVAAMAFVQQPGSVLQGATITPEVQVQALDENGQPVIGAGINLSLGNGVGTLSGTLTRLTDSGGLAHFNDLSMNQAGSKTLIATALAGSALSKNSSAFTVIGPVAMLAFTTQPGSAVAGVQFGQQPVLRTVDSAGNPSITGLPASLLVAVTLTNGNGTLLGTTHYNIGAAGSNGVVRFSNLAIDAPGSSNQLVASLASSAFSNSVSGALLWLDSNDASTLTTNGNKVQAWKNKGIGGAGVSGTNLWFTQNSTALQPALGQLNGKPVVSFNKNGSGFGTGCTFLGNIGRNSYTNSSSQMTYFVVARQWENSTAWQGPVSFSGSGQIDGKGTAGVVVLTDGSQGAPYPLGIQRNHATTPMQGNVASAPVNTPFVLTFADNAGAASLFVSESTGLSRSNAANIINGISPYKYAITDVTIGGRLEPSPGTVDNGWDGDVAEVLVYNTALNAADLAAVQNYLTNKWFTPANGITLGNAISAPFAVLSPGNPPRRAIPGIAVNSDAFVTITYSTDPGFPYHLEVTTNVSPASWTPLDTSHTNPSGNTVTFTDPNPQHSGQRYYRSVSP</sequence>
<dbReference type="RefSeq" id="WP_007415317.1">
    <property type="nucleotide sequence ID" value="NZ_ABOX02000015.1"/>
</dbReference>
<feature type="domain" description="Alpha-1,3-glucanase catalytic" evidence="4">
    <location>
        <begin position="241"/>
        <end position="473"/>
    </location>
</feature>
<reference evidence="5 6" key="1">
    <citation type="journal article" date="2011" name="J. Bacteriol.">
        <title>Genome sequence of 'Pedosphaera parvula' Ellin514, an aerobic Verrucomicrobial isolate from pasture soil.</title>
        <authorList>
            <person name="Kant R."/>
            <person name="van Passel M.W."/>
            <person name="Sangwan P."/>
            <person name="Palva A."/>
            <person name="Lucas S."/>
            <person name="Copeland A."/>
            <person name="Lapidus A."/>
            <person name="Glavina Del Rio T."/>
            <person name="Dalin E."/>
            <person name="Tice H."/>
            <person name="Bruce D."/>
            <person name="Goodwin L."/>
            <person name="Pitluck S."/>
            <person name="Chertkov O."/>
            <person name="Larimer F.W."/>
            <person name="Land M.L."/>
            <person name="Hauser L."/>
            <person name="Brettin T.S."/>
            <person name="Detter J.C."/>
            <person name="Han S."/>
            <person name="de Vos W.M."/>
            <person name="Janssen P.H."/>
            <person name="Smidt H."/>
        </authorList>
    </citation>
    <scope>NUCLEOTIDE SEQUENCE [LARGE SCALE GENOMIC DNA]</scope>
    <source>
        <strain evidence="5 6">Ellin514</strain>
    </source>
</reference>
<dbReference type="SMART" id="SM00710">
    <property type="entry name" value="PbH1"/>
    <property type="match status" value="6"/>
</dbReference>
<dbReference type="STRING" id="320771.Cflav_PD6191"/>
<dbReference type="OrthoDB" id="197688at2"/>
<evidence type="ECO:0000259" key="2">
    <source>
        <dbReference type="Pfam" id="PF18998"/>
    </source>
</evidence>
<dbReference type="Gene3D" id="2.60.40.10">
    <property type="entry name" value="Immunoglobulins"/>
    <property type="match status" value="1"/>
</dbReference>
<dbReference type="InterPro" id="IPR044060">
    <property type="entry name" value="Bacterial_rp_domain"/>
</dbReference>
<dbReference type="EMBL" id="ABOX02000015">
    <property type="protein sequence ID" value="EEF60601.1"/>
    <property type="molecule type" value="Genomic_DNA"/>
</dbReference>
<comment type="caution">
    <text evidence="5">The sequence shown here is derived from an EMBL/GenBank/DDBJ whole genome shotgun (WGS) entry which is preliminary data.</text>
</comment>
<dbReference type="InterPro" id="IPR006626">
    <property type="entry name" value="PbH1"/>
</dbReference>
<evidence type="ECO:0000313" key="6">
    <source>
        <dbReference type="Proteomes" id="UP000003688"/>
    </source>
</evidence>
<evidence type="ECO:0000259" key="3">
    <source>
        <dbReference type="Pfam" id="PF22815"/>
    </source>
</evidence>
<dbReference type="InterPro" id="IPR033801">
    <property type="entry name" value="CBM6-CBM35-CBM36-like_1"/>
</dbReference>
<organism evidence="5 6">
    <name type="scientific">Pedosphaera parvula (strain Ellin514)</name>
    <dbReference type="NCBI Taxonomy" id="320771"/>
    <lineage>
        <taxon>Bacteria</taxon>
        <taxon>Pseudomonadati</taxon>
        <taxon>Verrucomicrobiota</taxon>
        <taxon>Pedosphaerae</taxon>
        <taxon>Pedosphaerales</taxon>
        <taxon>Pedosphaeraceae</taxon>
        <taxon>Pedosphaera</taxon>
    </lineage>
</organism>
<dbReference type="SUPFAM" id="SSF49373">
    <property type="entry name" value="Invasin/intimin cell-adhesion fragments"/>
    <property type="match status" value="1"/>
</dbReference>
<dbReference type="CDD" id="cd14490">
    <property type="entry name" value="CBM6-CBM35-CBM36_like_1"/>
    <property type="match status" value="1"/>
</dbReference>
<dbReference type="InterPro" id="IPR011050">
    <property type="entry name" value="Pectin_lyase_fold/virulence"/>
</dbReference>
<dbReference type="InterPro" id="IPR055149">
    <property type="entry name" value="Agl_cat_D2"/>
</dbReference>
<dbReference type="InterPro" id="IPR013783">
    <property type="entry name" value="Ig-like_fold"/>
</dbReference>
<dbReference type="SUPFAM" id="SSF51126">
    <property type="entry name" value="Pectin lyase-like"/>
    <property type="match status" value="1"/>
</dbReference>
<dbReference type="Pfam" id="PF22816">
    <property type="entry name" value="CatAgl_D2"/>
    <property type="match status" value="1"/>
</dbReference>
<proteinExistence type="predicted"/>
<accession>B9XHM3</accession>
<evidence type="ECO:0000256" key="1">
    <source>
        <dbReference type="SAM" id="MobiDB-lite"/>
    </source>
</evidence>
<dbReference type="Gene3D" id="2.60.120.260">
    <property type="entry name" value="Galactose-binding domain-like"/>
    <property type="match status" value="1"/>
</dbReference>
<evidence type="ECO:0000313" key="5">
    <source>
        <dbReference type="EMBL" id="EEF60601.1"/>
    </source>
</evidence>
<evidence type="ECO:0008006" key="7">
    <source>
        <dbReference type="Google" id="ProtNLM"/>
    </source>
</evidence>
<evidence type="ECO:0000259" key="4">
    <source>
        <dbReference type="Pfam" id="PF22816"/>
    </source>
</evidence>
<dbReference type="Pfam" id="PF22815">
    <property type="entry name" value="CatAgl_D1"/>
    <property type="match status" value="1"/>
</dbReference>
<dbReference type="InterPro" id="IPR008964">
    <property type="entry name" value="Invasin/intimin_cell_adhesion"/>
</dbReference>
<gene>
    <name evidence="5" type="ORF">Cflav_PD6191</name>
</gene>
<dbReference type="Gene3D" id="2.160.20.10">
    <property type="entry name" value="Single-stranded right-handed beta-helix, Pectin lyase-like"/>
    <property type="match status" value="1"/>
</dbReference>
<name>B9XHM3_PEDPL</name>
<dbReference type="InterPro" id="IPR012334">
    <property type="entry name" value="Pectin_lyas_fold"/>
</dbReference>
<dbReference type="Proteomes" id="UP000003688">
    <property type="component" value="Unassembled WGS sequence"/>
</dbReference>
<feature type="compositionally biased region" description="Polar residues" evidence="1">
    <location>
        <begin position="1293"/>
        <end position="1316"/>
    </location>
</feature>
<feature type="domain" description="Bacterial repeat" evidence="2">
    <location>
        <begin position="693"/>
        <end position="760"/>
    </location>
</feature>
<feature type="domain" description="CBM6/CBM35/CBM36-like 1" evidence="3">
    <location>
        <begin position="37"/>
        <end position="200"/>
    </location>
</feature>
<keyword evidence="6" id="KW-1185">Reference proteome</keyword>
<dbReference type="Pfam" id="PF18998">
    <property type="entry name" value="Flg_new_2"/>
    <property type="match status" value="1"/>
</dbReference>
<protein>
    <recommendedName>
        <fullName evidence="7">Bacterial repeat domain-containing protein</fullName>
    </recommendedName>
</protein>